<dbReference type="SUPFAM" id="SSF55874">
    <property type="entry name" value="ATPase domain of HSP90 chaperone/DNA topoisomerase II/histidine kinase"/>
    <property type="match status" value="1"/>
</dbReference>
<dbReference type="GO" id="GO:0005524">
    <property type="term" value="F:ATP binding"/>
    <property type="evidence" value="ECO:0007669"/>
    <property type="project" value="UniProtKB-KW"/>
</dbReference>
<dbReference type="InterPro" id="IPR036890">
    <property type="entry name" value="HATPase_C_sf"/>
</dbReference>
<dbReference type="RefSeq" id="WP_075377441.1">
    <property type="nucleotide sequence ID" value="NZ_MSKJ01000028.1"/>
</dbReference>
<dbReference type="Gene3D" id="1.20.5.1930">
    <property type="match status" value="1"/>
</dbReference>
<dbReference type="OrthoDB" id="3193082at2"/>
<dbReference type="AlphaFoldDB" id="A0A1Q8V5G5"/>
<dbReference type="Gene3D" id="3.30.565.10">
    <property type="entry name" value="Histidine kinase-like ATPase, C-terminal domain"/>
    <property type="match status" value="1"/>
</dbReference>
<gene>
    <name evidence="13" type="ORF">BKH29_10980</name>
</gene>
<dbReference type="PANTHER" id="PTHR24421">
    <property type="entry name" value="NITRATE/NITRITE SENSOR PROTEIN NARX-RELATED"/>
    <property type="match status" value="1"/>
</dbReference>
<accession>A0A1Q8V5G5</accession>
<evidence type="ECO:0000313" key="14">
    <source>
        <dbReference type="Proteomes" id="UP000186857"/>
    </source>
</evidence>
<keyword evidence="7" id="KW-0067">ATP-binding</keyword>
<dbReference type="GO" id="GO:0000155">
    <property type="term" value="F:phosphorelay sensor kinase activity"/>
    <property type="evidence" value="ECO:0007669"/>
    <property type="project" value="InterPro"/>
</dbReference>
<evidence type="ECO:0000256" key="4">
    <source>
        <dbReference type="ARBA" id="ARBA00022679"/>
    </source>
</evidence>
<evidence type="ECO:0000259" key="11">
    <source>
        <dbReference type="Pfam" id="PF02518"/>
    </source>
</evidence>
<dbReference type="PANTHER" id="PTHR24421:SF10">
    <property type="entry name" value="NITRATE_NITRITE SENSOR PROTEIN NARQ"/>
    <property type="match status" value="1"/>
</dbReference>
<feature type="domain" description="Signal transduction histidine kinase subgroup 3 dimerisation and phosphoacceptor" evidence="12">
    <location>
        <begin position="203"/>
        <end position="263"/>
    </location>
</feature>
<dbReference type="GO" id="GO:0016020">
    <property type="term" value="C:membrane"/>
    <property type="evidence" value="ECO:0007669"/>
    <property type="project" value="InterPro"/>
</dbReference>
<dbReference type="InterPro" id="IPR011712">
    <property type="entry name" value="Sig_transdc_His_kin_sub3_dim/P"/>
</dbReference>
<evidence type="ECO:0000256" key="3">
    <source>
        <dbReference type="ARBA" id="ARBA00022553"/>
    </source>
</evidence>
<feature type="domain" description="Histidine kinase/HSP90-like ATPase" evidence="11">
    <location>
        <begin position="337"/>
        <end position="426"/>
    </location>
</feature>
<comment type="catalytic activity">
    <reaction evidence="1">
        <text>ATP + protein L-histidine = ADP + protein N-phospho-L-histidine.</text>
        <dbReference type="EC" id="2.7.13.3"/>
    </reaction>
</comment>
<feature type="region of interest" description="Disordered" evidence="9">
    <location>
        <begin position="370"/>
        <end position="397"/>
    </location>
</feature>
<dbReference type="Pfam" id="PF07730">
    <property type="entry name" value="HisKA_3"/>
    <property type="match status" value="1"/>
</dbReference>
<dbReference type="EC" id="2.7.13.3" evidence="2"/>
<keyword evidence="6 13" id="KW-0418">Kinase</keyword>
<evidence type="ECO:0000256" key="8">
    <source>
        <dbReference type="ARBA" id="ARBA00023012"/>
    </source>
</evidence>
<keyword evidence="10" id="KW-0472">Membrane</keyword>
<feature type="transmembrane region" description="Helical" evidence="10">
    <location>
        <begin position="33"/>
        <end position="53"/>
    </location>
</feature>
<dbReference type="Pfam" id="PF02518">
    <property type="entry name" value="HATPase_c"/>
    <property type="match status" value="1"/>
</dbReference>
<keyword evidence="4" id="KW-0808">Transferase</keyword>
<evidence type="ECO:0000256" key="1">
    <source>
        <dbReference type="ARBA" id="ARBA00000085"/>
    </source>
</evidence>
<reference evidence="13 14" key="1">
    <citation type="submission" date="2016-12" db="EMBL/GenBank/DDBJ databases">
        <title>Genomic Comparison of strains in the 'Actinomyces naeslundii' Group.</title>
        <authorList>
            <person name="Mughal S.R."/>
            <person name="Do T."/>
            <person name="Gilbert S.C."/>
            <person name="Witherden E.A."/>
            <person name="Didelot X."/>
            <person name="Beighton D."/>
        </authorList>
    </citation>
    <scope>NUCLEOTIDE SEQUENCE [LARGE SCALE GENOMIC DNA]</scope>
    <source>
        <strain evidence="13 14">CCUG 33920</strain>
    </source>
</reference>
<feature type="region of interest" description="Disordered" evidence="9">
    <location>
        <begin position="261"/>
        <end position="299"/>
    </location>
</feature>
<dbReference type="InterPro" id="IPR050482">
    <property type="entry name" value="Sensor_HK_TwoCompSys"/>
</dbReference>
<dbReference type="Proteomes" id="UP000186857">
    <property type="component" value="Unassembled WGS sequence"/>
</dbReference>
<feature type="transmembrane region" description="Helical" evidence="10">
    <location>
        <begin position="60"/>
        <end position="79"/>
    </location>
</feature>
<keyword evidence="3" id="KW-0597">Phosphoprotein</keyword>
<keyword evidence="5" id="KW-0547">Nucleotide-binding</keyword>
<dbReference type="InterPro" id="IPR003594">
    <property type="entry name" value="HATPase_dom"/>
</dbReference>
<evidence type="ECO:0000256" key="2">
    <source>
        <dbReference type="ARBA" id="ARBA00012438"/>
    </source>
</evidence>
<dbReference type="CDD" id="cd16917">
    <property type="entry name" value="HATPase_UhpB-NarQ-NarX-like"/>
    <property type="match status" value="1"/>
</dbReference>
<feature type="transmembrane region" description="Helical" evidence="10">
    <location>
        <begin position="149"/>
        <end position="168"/>
    </location>
</feature>
<evidence type="ECO:0000256" key="10">
    <source>
        <dbReference type="SAM" id="Phobius"/>
    </source>
</evidence>
<dbReference type="GO" id="GO:0046983">
    <property type="term" value="F:protein dimerization activity"/>
    <property type="evidence" value="ECO:0007669"/>
    <property type="project" value="InterPro"/>
</dbReference>
<organism evidence="13 14">
    <name type="scientific">Actinomyces oris</name>
    <dbReference type="NCBI Taxonomy" id="544580"/>
    <lineage>
        <taxon>Bacteria</taxon>
        <taxon>Bacillati</taxon>
        <taxon>Actinomycetota</taxon>
        <taxon>Actinomycetes</taxon>
        <taxon>Actinomycetales</taxon>
        <taxon>Actinomycetaceae</taxon>
        <taxon>Actinomyces</taxon>
    </lineage>
</organism>
<keyword evidence="10" id="KW-1133">Transmembrane helix</keyword>
<evidence type="ECO:0000256" key="7">
    <source>
        <dbReference type="ARBA" id="ARBA00022840"/>
    </source>
</evidence>
<dbReference type="EMBL" id="MSKJ01000028">
    <property type="protein sequence ID" value="OLO43334.1"/>
    <property type="molecule type" value="Genomic_DNA"/>
</dbReference>
<keyword evidence="8" id="KW-0902">Two-component regulatory system</keyword>
<name>A0A1Q8V5G5_9ACTO</name>
<evidence type="ECO:0000256" key="9">
    <source>
        <dbReference type="SAM" id="MobiDB-lite"/>
    </source>
</evidence>
<protein>
    <recommendedName>
        <fullName evidence="2">histidine kinase</fullName>
        <ecNumber evidence="2">2.7.13.3</ecNumber>
    </recommendedName>
</protein>
<proteinExistence type="predicted"/>
<sequence>MSHVPAAPHSEDVSWVPRTLLDRVAQWWRSSTLTLWAVAGAAGLFQLMVLNVASYTYPHLPLRGWVIASLLLAGSLLARRRWPLAVVTATSLASAAVDLWGPRGGLNLLSMLALYALLVTAPSRDRLIGFSVCALCALTPTTLAKWPQVGALSPGIFTLVLVLAVASISRSRRDALEHGDAQLAAQSAEQRLVAQRDAARHQARVAAELHDSVGHALTAIIALSEGMQGAGGSPETDEAIDMMNALAREGLADTRRAVASLQTAPGPSPDDAGTDAAVDPAGLGTEHRQAPGGAPGWDRLPGLLTTVRATGISAALSETGRRPRGTAGSQVLGEVVYVVVREALTNVMRHAEGATRVVISLDHDQASTRITVSDDGRGAQTGSGDDGPDSTQASPAAGHGLANLAAVVGEHGGTMSAGPATDEGASGWVLRAVVPFPEGTSR</sequence>
<evidence type="ECO:0000259" key="12">
    <source>
        <dbReference type="Pfam" id="PF07730"/>
    </source>
</evidence>
<comment type="caution">
    <text evidence="13">The sequence shown here is derived from an EMBL/GenBank/DDBJ whole genome shotgun (WGS) entry which is preliminary data.</text>
</comment>
<evidence type="ECO:0000313" key="13">
    <source>
        <dbReference type="EMBL" id="OLO43334.1"/>
    </source>
</evidence>
<evidence type="ECO:0000256" key="6">
    <source>
        <dbReference type="ARBA" id="ARBA00022777"/>
    </source>
</evidence>
<keyword evidence="10" id="KW-0812">Transmembrane</keyword>
<evidence type="ECO:0000256" key="5">
    <source>
        <dbReference type="ARBA" id="ARBA00022741"/>
    </source>
</evidence>
<feature type="transmembrane region" description="Helical" evidence="10">
    <location>
        <begin position="99"/>
        <end position="120"/>
    </location>
</feature>